<comment type="similarity">
    <text evidence="1 6">Belongs to the aldehyde dehydrogenase family.</text>
</comment>
<dbReference type="PROSITE" id="PS00070">
    <property type="entry name" value="ALDEHYDE_DEHYDR_CYS"/>
    <property type="match status" value="1"/>
</dbReference>
<evidence type="ECO:0000313" key="10">
    <source>
        <dbReference type="Proteomes" id="UP000469558"/>
    </source>
</evidence>
<evidence type="ECO:0000256" key="7">
    <source>
        <dbReference type="SAM" id="MobiDB-lite"/>
    </source>
</evidence>
<dbReference type="EC" id="1.2.1.3" evidence="3"/>
<dbReference type="Pfam" id="PF00171">
    <property type="entry name" value="Aldedh"/>
    <property type="match status" value="1"/>
</dbReference>
<dbReference type="PROSITE" id="PS00687">
    <property type="entry name" value="ALDEHYDE_DEHYDR_GLU"/>
    <property type="match status" value="1"/>
</dbReference>
<evidence type="ECO:0000256" key="5">
    <source>
        <dbReference type="PROSITE-ProRule" id="PRU10007"/>
    </source>
</evidence>
<dbReference type="InterPro" id="IPR016162">
    <property type="entry name" value="Ald_DH_N"/>
</dbReference>
<proteinExistence type="inferred from homology"/>
<dbReference type="FunFam" id="3.40.309.10:FF:000012">
    <property type="entry name" value="Betaine aldehyde dehydrogenase"/>
    <property type="match status" value="1"/>
</dbReference>
<evidence type="ECO:0000256" key="6">
    <source>
        <dbReference type="RuleBase" id="RU003345"/>
    </source>
</evidence>
<dbReference type="AlphaFoldDB" id="A0A8T9BVH3"/>
<gene>
    <name evidence="9" type="primary">citD</name>
    <name evidence="9" type="ORF">LSUE1_G009445</name>
</gene>
<dbReference type="InterPro" id="IPR029510">
    <property type="entry name" value="Ald_DH_CS_GLU"/>
</dbReference>
<feature type="compositionally biased region" description="Basic and acidic residues" evidence="7">
    <location>
        <begin position="15"/>
        <end position="24"/>
    </location>
</feature>
<dbReference type="SUPFAM" id="SSF53720">
    <property type="entry name" value="ALDH-like"/>
    <property type="match status" value="1"/>
</dbReference>
<comment type="catalytic activity">
    <reaction evidence="4">
        <text>an aldehyde + NAD(+) + H2O = a carboxylate + NADH + 2 H(+)</text>
        <dbReference type="Rhea" id="RHEA:16185"/>
        <dbReference type="ChEBI" id="CHEBI:15377"/>
        <dbReference type="ChEBI" id="CHEBI:15378"/>
        <dbReference type="ChEBI" id="CHEBI:17478"/>
        <dbReference type="ChEBI" id="CHEBI:29067"/>
        <dbReference type="ChEBI" id="CHEBI:57540"/>
        <dbReference type="ChEBI" id="CHEBI:57945"/>
        <dbReference type="EC" id="1.2.1.3"/>
    </reaction>
</comment>
<sequence>MSTLSLPEVSTFPRSSKDTSKKFPVENPATGKVLTIIQGGDAATTGEAIEAAHQAFQSDWRWRSPAERSALLFKCADALEKHATELAELLCLENGKPMQDALMFDVSFVSQIFRYFASLCDKLPSAMYDRGNTYGLEFREPYGVCAGILPFNWPPIHTGGKIAPAIAVGNTFVLKPGEQAPLTAMRIVEILQTVLPPNVVQCVPGAGPEVPQTLASHPLVKKVSLTGSTAAGIAVSKIAADNLTPMTLELGGKNAFLIFEDADLDLAVAASLEGAFFNKGEACTASSRLLIHDSLYEDFVSRLGAAVKKLVVGNGMDKATHVGPVVSRIQQQKVLEYIRVGEKEGAVIAAQAPLPTDPASKDGFFVPPTLFRDVTRDMRIAQEEIFGPVVTATAFATEEEAISIANSSEYGLTAGIFSRDSEKAMRVARKLDVGMVWVNNYNRATVGLAFGGTKHSGFGREHCIETMHDYTFSKSIRIPSGLGSIPHWRGVAATVGKGA</sequence>
<dbReference type="OrthoDB" id="310895at2759"/>
<dbReference type="PANTHER" id="PTHR11699">
    <property type="entry name" value="ALDEHYDE DEHYDROGENASE-RELATED"/>
    <property type="match status" value="1"/>
</dbReference>
<protein>
    <recommendedName>
        <fullName evidence="3">aldehyde dehydrogenase (NAD(+))</fullName>
        <ecNumber evidence="3">1.2.1.3</ecNumber>
    </recommendedName>
</protein>
<dbReference type="InterPro" id="IPR016163">
    <property type="entry name" value="Ald_DH_C"/>
</dbReference>
<dbReference type="Gene3D" id="3.40.605.10">
    <property type="entry name" value="Aldehyde Dehydrogenase, Chain A, domain 1"/>
    <property type="match status" value="1"/>
</dbReference>
<evidence type="ECO:0000256" key="2">
    <source>
        <dbReference type="ARBA" id="ARBA00023002"/>
    </source>
</evidence>
<organism evidence="9 10">
    <name type="scientific">Lachnellula suecica</name>
    <dbReference type="NCBI Taxonomy" id="602035"/>
    <lineage>
        <taxon>Eukaryota</taxon>
        <taxon>Fungi</taxon>
        <taxon>Dikarya</taxon>
        <taxon>Ascomycota</taxon>
        <taxon>Pezizomycotina</taxon>
        <taxon>Leotiomycetes</taxon>
        <taxon>Helotiales</taxon>
        <taxon>Lachnaceae</taxon>
        <taxon>Lachnellula</taxon>
    </lineage>
</organism>
<dbReference type="FunFam" id="3.40.605.10:FF:000007">
    <property type="entry name" value="NAD/NADP-dependent betaine aldehyde dehydrogenase"/>
    <property type="match status" value="1"/>
</dbReference>
<comment type="caution">
    <text evidence="9">The sequence shown here is derived from an EMBL/GenBank/DDBJ whole genome shotgun (WGS) entry which is preliminary data.</text>
</comment>
<evidence type="ECO:0000256" key="1">
    <source>
        <dbReference type="ARBA" id="ARBA00009986"/>
    </source>
</evidence>
<dbReference type="EMBL" id="QGMK01001728">
    <property type="protein sequence ID" value="TVY65510.1"/>
    <property type="molecule type" value="Genomic_DNA"/>
</dbReference>
<evidence type="ECO:0000259" key="8">
    <source>
        <dbReference type="Pfam" id="PF00171"/>
    </source>
</evidence>
<dbReference type="InterPro" id="IPR016160">
    <property type="entry name" value="Ald_DH_CS_CYS"/>
</dbReference>
<dbReference type="GO" id="GO:0004029">
    <property type="term" value="F:aldehyde dehydrogenase (NAD+) activity"/>
    <property type="evidence" value="ECO:0007669"/>
    <property type="project" value="UniProtKB-EC"/>
</dbReference>
<feature type="region of interest" description="Disordered" evidence="7">
    <location>
        <begin position="1"/>
        <end position="25"/>
    </location>
</feature>
<dbReference type="InterPro" id="IPR016161">
    <property type="entry name" value="Ald_DH/histidinol_DH"/>
</dbReference>
<evidence type="ECO:0000256" key="3">
    <source>
        <dbReference type="ARBA" id="ARBA00024226"/>
    </source>
</evidence>
<keyword evidence="10" id="KW-1185">Reference proteome</keyword>
<keyword evidence="2 6" id="KW-0560">Oxidoreductase</keyword>
<evidence type="ECO:0000313" key="9">
    <source>
        <dbReference type="EMBL" id="TVY65510.1"/>
    </source>
</evidence>
<accession>A0A8T9BVH3</accession>
<reference evidence="9 10" key="1">
    <citation type="submission" date="2018-05" db="EMBL/GenBank/DDBJ databases">
        <title>Genome sequencing and assembly of the regulated plant pathogen Lachnellula willkommii and related sister species for the development of diagnostic species identification markers.</title>
        <authorList>
            <person name="Giroux E."/>
            <person name="Bilodeau G."/>
        </authorList>
    </citation>
    <scope>NUCLEOTIDE SEQUENCE [LARGE SCALE GENOMIC DNA]</scope>
    <source>
        <strain evidence="9 10">CBS 268.59</strain>
    </source>
</reference>
<dbReference type="Gene3D" id="3.40.309.10">
    <property type="entry name" value="Aldehyde Dehydrogenase, Chain A, domain 2"/>
    <property type="match status" value="1"/>
</dbReference>
<dbReference type="InterPro" id="IPR015590">
    <property type="entry name" value="Aldehyde_DH_dom"/>
</dbReference>
<feature type="domain" description="Aldehyde dehydrogenase" evidence="8">
    <location>
        <begin position="18"/>
        <end position="476"/>
    </location>
</feature>
<evidence type="ECO:0000256" key="4">
    <source>
        <dbReference type="ARBA" id="ARBA00049194"/>
    </source>
</evidence>
<dbReference type="Proteomes" id="UP000469558">
    <property type="component" value="Unassembled WGS sequence"/>
</dbReference>
<feature type="active site" evidence="5">
    <location>
        <position position="249"/>
    </location>
</feature>
<name>A0A8T9BVH3_9HELO</name>